<dbReference type="OrthoDB" id="3748689at2"/>
<proteinExistence type="predicted"/>
<feature type="coiled-coil region" evidence="1">
    <location>
        <begin position="19"/>
        <end position="53"/>
    </location>
</feature>
<evidence type="ECO:0008006" key="4">
    <source>
        <dbReference type="Google" id="ProtNLM"/>
    </source>
</evidence>
<name>A0A0B2BG26_9ACTN</name>
<gene>
    <name evidence="2" type="ORF">CLV56_3543</name>
</gene>
<protein>
    <recommendedName>
        <fullName evidence="4">Transposase</fullName>
    </recommendedName>
</protein>
<sequence length="66" mass="7027">MAKALLGSVVAPNPNLAREAHLRRRIADLEAEILRLKSENDQLLAAADSLSDAEFSTADLLEPAGS</sequence>
<evidence type="ECO:0000313" key="2">
    <source>
        <dbReference type="EMBL" id="PJJ54040.1"/>
    </source>
</evidence>
<evidence type="ECO:0000313" key="3">
    <source>
        <dbReference type="Proteomes" id="UP000230842"/>
    </source>
</evidence>
<keyword evidence="1" id="KW-0175">Coiled coil</keyword>
<dbReference type="EMBL" id="PGEZ01000002">
    <property type="protein sequence ID" value="PJJ54040.1"/>
    <property type="molecule type" value="Genomic_DNA"/>
</dbReference>
<dbReference type="AlphaFoldDB" id="A0A0B2BG26"/>
<reference evidence="2 3" key="1">
    <citation type="submission" date="2017-11" db="EMBL/GenBank/DDBJ databases">
        <title>Genomic Encyclopedia of Archaeal and Bacterial Type Strains, Phase II (KMG-II): From Individual Species to Whole Genera.</title>
        <authorList>
            <person name="Goeker M."/>
        </authorList>
    </citation>
    <scope>NUCLEOTIDE SEQUENCE [LARGE SCALE GENOMIC DNA]</scope>
    <source>
        <strain evidence="2 3">DSM 27763</strain>
    </source>
</reference>
<organism evidence="2 3">
    <name type="scientific">Mumia flava</name>
    <dbReference type="NCBI Taxonomy" id="1348852"/>
    <lineage>
        <taxon>Bacteria</taxon>
        <taxon>Bacillati</taxon>
        <taxon>Actinomycetota</taxon>
        <taxon>Actinomycetes</taxon>
        <taxon>Propionibacteriales</taxon>
        <taxon>Nocardioidaceae</taxon>
        <taxon>Mumia</taxon>
    </lineage>
</organism>
<evidence type="ECO:0000256" key="1">
    <source>
        <dbReference type="SAM" id="Coils"/>
    </source>
</evidence>
<accession>A0A0B2BG26</accession>
<comment type="caution">
    <text evidence="2">The sequence shown here is derived from an EMBL/GenBank/DDBJ whole genome shotgun (WGS) entry which is preliminary data.</text>
</comment>
<dbReference type="Proteomes" id="UP000230842">
    <property type="component" value="Unassembled WGS sequence"/>
</dbReference>
<dbReference type="RefSeq" id="WP_039349102.1">
    <property type="nucleotide sequence ID" value="NZ_PGEZ01000002.1"/>
</dbReference>
<keyword evidence="3" id="KW-1185">Reference proteome</keyword>